<evidence type="ECO:0000256" key="4">
    <source>
        <dbReference type="ARBA" id="ARBA00022692"/>
    </source>
</evidence>
<keyword evidence="2 7" id="KW-0813">Transport</keyword>
<feature type="transmembrane region" description="Helical" evidence="7">
    <location>
        <begin position="117"/>
        <end position="139"/>
    </location>
</feature>
<dbReference type="RefSeq" id="WP_282910601.1">
    <property type="nucleotide sequence ID" value="NZ_JAGRPV010000001.1"/>
</dbReference>
<evidence type="ECO:0000256" key="1">
    <source>
        <dbReference type="ARBA" id="ARBA00004651"/>
    </source>
</evidence>
<gene>
    <name evidence="9" type="ORF">KB449_23105</name>
</gene>
<feature type="transmembrane region" description="Helical" evidence="7">
    <location>
        <begin position="192"/>
        <end position="214"/>
    </location>
</feature>
<evidence type="ECO:0000256" key="2">
    <source>
        <dbReference type="ARBA" id="ARBA00022448"/>
    </source>
</evidence>
<dbReference type="Pfam" id="PF00528">
    <property type="entry name" value="BPD_transp_1"/>
    <property type="match status" value="1"/>
</dbReference>
<evidence type="ECO:0000256" key="6">
    <source>
        <dbReference type="ARBA" id="ARBA00023136"/>
    </source>
</evidence>
<feature type="transmembrane region" description="Helical" evidence="7">
    <location>
        <begin position="86"/>
        <end position="110"/>
    </location>
</feature>
<evidence type="ECO:0000256" key="5">
    <source>
        <dbReference type="ARBA" id="ARBA00022989"/>
    </source>
</evidence>
<evidence type="ECO:0000256" key="3">
    <source>
        <dbReference type="ARBA" id="ARBA00022475"/>
    </source>
</evidence>
<keyword evidence="3" id="KW-1003">Cell membrane</keyword>
<dbReference type="PANTHER" id="PTHR43744:SF12">
    <property type="entry name" value="ABC TRANSPORTER PERMEASE PROTEIN MG189-RELATED"/>
    <property type="match status" value="1"/>
</dbReference>
<feature type="transmembrane region" description="Helical" evidence="7">
    <location>
        <begin position="12"/>
        <end position="36"/>
    </location>
</feature>
<feature type="transmembrane region" description="Helical" evidence="7">
    <location>
        <begin position="250"/>
        <end position="268"/>
    </location>
</feature>
<evidence type="ECO:0000256" key="7">
    <source>
        <dbReference type="RuleBase" id="RU363032"/>
    </source>
</evidence>
<keyword evidence="6 7" id="KW-0472">Membrane</keyword>
<comment type="subcellular location">
    <subcellularLocation>
        <location evidence="1 7">Cell membrane</location>
        <topology evidence="1 7">Multi-pass membrane protein</topology>
    </subcellularLocation>
</comment>
<dbReference type="PROSITE" id="PS50928">
    <property type="entry name" value="ABC_TM1"/>
    <property type="match status" value="1"/>
</dbReference>
<evidence type="ECO:0000313" key="10">
    <source>
        <dbReference type="Proteomes" id="UP001161691"/>
    </source>
</evidence>
<reference evidence="9" key="1">
    <citation type="submission" date="2023-04" db="EMBL/GenBank/DDBJ databases">
        <title>Comparative genomic analysis of Cohnella hashimotonis sp. nov., isolated from the International Space Station.</title>
        <authorList>
            <person name="Venkateswaran K."/>
            <person name="Simpson A."/>
        </authorList>
    </citation>
    <scope>NUCLEOTIDE SEQUENCE</scope>
    <source>
        <strain evidence="9">F6_2S_P_1</strain>
    </source>
</reference>
<dbReference type="Proteomes" id="UP001161691">
    <property type="component" value="Unassembled WGS sequence"/>
</dbReference>
<dbReference type="Gene3D" id="1.10.3720.10">
    <property type="entry name" value="MetI-like"/>
    <property type="match status" value="1"/>
</dbReference>
<dbReference type="InterPro" id="IPR000515">
    <property type="entry name" value="MetI-like"/>
</dbReference>
<comment type="caution">
    <text evidence="9">The sequence shown here is derived from an EMBL/GenBank/DDBJ whole genome shotgun (WGS) entry which is preliminary data.</text>
</comment>
<dbReference type="EMBL" id="JAGRPV010000001">
    <property type="protein sequence ID" value="MDI4647858.1"/>
    <property type="molecule type" value="Genomic_DNA"/>
</dbReference>
<proteinExistence type="inferred from homology"/>
<keyword evidence="5 7" id="KW-1133">Transmembrane helix</keyword>
<keyword evidence="10" id="KW-1185">Reference proteome</keyword>
<accession>A0ABT6TNN1</accession>
<evidence type="ECO:0000313" key="9">
    <source>
        <dbReference type="EMBL" id="MDI4647858.1"/>
    </source>
</evidence>
<keyword evidence="4 7" id="KW-0812">Transmembrane</keyword>
<protein>
    <submittedName>
        <fullName evidence="9">Carbohydrate ABC transporter permease</fullName>
    </submittedName>
</protein>
<sequence length="288" mass="31962">MNIRLARGRRALQATGISLVVFVLFIPCLILVNYALADPVQVESTINQISGVNGQGTIFIRAFDLREFVRVTTGSSKLAGAFLNSFLYSAGIAAGQMILAFPAAVSLALLRVKGRAFVLSLYLILMLMPFQVTVVPSYLTLHALGLLNHPMGLLLPQWFIPFSAVLLYLFLVRIPHAFIEAGKMDGANWWRLVWHIVVPLTKSGIGSIALIQIIDSWNMIEQPVFFLTDMQLMPLSILIRQSIEVQPGEAFVPSLVFLVPVLIAYSIFYEQIIQGMQAIFKDGRKRDG</sequence>
<feature type="transmembrane region" description="Helical" evidence="7">
    <location>
        <begin position="151"/>
        <end position="171"/>
    </location>
</feature>
<dbReference type="CDD" id="cd06261">
    <property type="entry name" value="TM_PBP2"/>
    <property type="match status" value="1"/>
</dbReference>
<dbReference type="InterPro" id="IPR035906">
    <property type="entry name" value="MetI-like_sf"/>
</dbReference>
<dbReference type="PANTHER" id="PTHR43744">
    <property type="entry name" value="ABC TRANSPORTER PERMEASE PROTEIN MG189-RELATED-RELATED"/>
    <property type="match status" value="1"/>
</dbReference>
<organism evidence="9 10">
    <name type="scientific">Cohnella hashimotonis</name>
    <dbReference type="NCBI Taxonomy" id="2826895"/>
    <lineage>
        <taxon>Bacteria</taxon>
        <taxon>Bacillati</taxon>
        <taxon>Bacillota</taxon>
        <taxon>Bacilli</taxon>
        <taxon>Bacillales</taxon>
        <taxon>Paenibacillaceae</taxon>
        <taxon>Cohnella</taxon>
    </lineage>
</organism>
<name>A0ABT6TNN1_9BACL</name>
<feature type="domain" description="ABC transmembrane type-1" evidence="8">
    <location>
        <begin position="82"/>
        <end position="268"/>
    </location>
</feature>
<dbReference type="SUPFAM" id="SSF161098">
    <property type="entry name" value="MetI-like"/>
    <property type="match status" value="1"/>
</dbReference>
<comment type="similarity">
    <text evidence="7">Belongs to the binding-protein-dependent transport system permease family.</text>
</comment>
<evidence type="ECO:0000259" key="8">
    <source>
        <dbReference type="PROSITE" id="PS50928"/>
    </source>
</evidence>